<dbReference type="AlphaFoldDB" id="A0A168B5L6"/>
<evidence type="ECO:0000313" key="2">
    <source>
        <dbReference type="EMBL" id="OAA69650.1"/>
    </source>
</evidence>
<dbReference type="EMBL" id="AZHB01000005">
    <property type="protein sequence ID" value="OAA69650.1"/>
    <property type="molecule type" value="Genomic_DNA"/>
</dbReference>
<reference evidence="2 3" key="1">
    <citation type="journal article" date="2016" name="Genome Biol. Evol.">
        <title>Divergent and convergent evolution of fungal pathogenicity.</title>
        <authorList>
            <person name="Shang Y."/>
            <person name="Xiao G."/>
            <person name="Zheng P."/>
            <person name="Cen K."/>
            <person name="Zhan S."/>
            <person name="Wang C."/>
        </authorList>
    </citation>
    <scope>NUCLEOTIDE SEQUENCE [LARGE SCALE GENOMIC DNA]</scope>
    <source>
        <strain evidence="2 3">ARSEF 2679</strain>
    </source>
</reference>
<protein>
    <submittedName>
        <fullName evidence="2">Uncharacterized protein</fullName>
    </submittedName>
</protein>
<feature type="region of interest" description="Disordered" evidence="1">
    <location>
        <begin position="54"/>
        <end position="79"/>
    </location>
</feature>
<dbReference type="GeneID" id="30019212"/>
<keyword evidence="3" id="KW-1185">Reference proteome</keyword>
<comment type="caution">
    <text evidence="2">The sequence shown here is derived from an EMBL/GenBank/DDBJ whole genome shotgun (WGS) entry which is preliminary data.</text>
</comment>
<proteinExistence type="predicted"/>
<name>A0A168B5L6_CORFA</name>
<accession>A0A168B5L6</accession>
<dbReference type="RefSeq" id="XP_018706254.1">
    <property type="nucleotide sequence ID" value="XM_018846526.1"/>
</dbReference>
<sequence length="117" mass="12620">MPPTSKCNFTRKVTFKHHHGPRPYLTDRRGIAASAVIAAVARIPCVSAFSAHQLPPSPSPGLADGLSRPSALEDAKAESRSLRQRLAAADEALDARDLELQGTRATLQCLREAHVDE</sequence>
<organism evidence="2 3">
    <name type="scientific">Cordyceps fumosorosea (strain ARSEF 2679)</name>
    <name type="common">Isaria fumosorosea</name>
    <dbReference type="NCBI Taxonomy" id="1081104"/>
    <lineage>
        <taxon>Eukaryota</taxon>
        <taxon>Fungi</taxon>
        <taxon>Dikarya</taxon>
        <taxon>Ascomycota</taxon>
        <taxon>Pezizomycotina</taxon>
        <taxon>Sordariomycetes</taxon>
        <taxon>Hypocreomycetidae</taxon>
        <taxon>Hypocreales</taxon>
        <taxon>Cordycipitaceae</taxon>
        <taxon>Cordyceps</taxon>
    </lineage>
</organism>
<evidence type="ECO:0000313" key="3">
    <source>
        <dbReference type="Proteomes" id="UP000076744"/>
    </source>
</evidence>
<dbReference type="Proteomes" id="UP000076744">
    <property type="component" value="Unassembled WGS sequence"/>
</dbReference>
<evidence type="ECO:0000256" key="1">
    <source>
        <dbReference type="SAM" id="MobiDB-lite"/>
    </source>
</evidence>
<gene>
    <name evidence="2" type="ORF">ISF_02920</name>
</gene>